<comment type="subcellular location">
    <subcellularLocation>
        <location evidence="1">Endomembrane system</location>
        <topology evidence="1">Multi-pass membrane protein</topology>
    </subcellularLocation>
</comment>
<evidence type="ECO:0000256" key="1">
    <source>
        <dbReference type="ARBA" id="ARBA00004127"/>
    </source>
</evidence>
<keyword evidence="8 11" id="KW-1133">Transmembrane helix</keyword>
<dbReference type="SMART" id="SM00184">
    <property type="entry name" value="RING"/>
    <property type="match status" value="1"/>
</dbReference>
<evidence type="ECO:0000256" key="5">
    <source>
        <dbReference type="ARBA" id="ARBA00022723"/>
    </source>
</evidence>
<evidence type="ECO:0000256" key="10">
    <source>
        <dbReference type="PROSITE-ProRule" id="PRU00175"/>
    </source>
</evidence>
<evidence type="ECO:0000313" key="13">
    <source>
        <dbReference type="EMBL" id="CAD8065493.1"/>
    </source>
</evidence>
<dbReference type="PROSITE" id="PS50089">
    <property type="entry name" value="ZF_RING_2"/>
    <property type="match status" value="1"/>
</dbReference>
<dbReference type="Pfam" id="PF13639">
    <property type="entry name" value="zf-RING_2"/>
    <property type="match status" value="1"/>
</dbReference>
<keyword evidence="4 11" id="KW-0812">Transmembrane</keyword>
<dbReference type="SMART" id="SM01197">
    <property type="entry name" value="FANCL_C"/>
    <property type="match status" value="1"/>
</dbReference>
<keyword evidence="7" id="KW-0862">Zinc</keyword>
<accession>A0A8S1LJR4</accession>
<feature type="transmembrane region" description="Helical" evidence="11">
    <location>
        <begin position="139"/>
        <end position="159"/>
    </location>
</feature>
<keyword evidence="6 10" id="KW-0863">Zinc-finger</keyword>
<dbReference type="PANTHER" id="PTHR22763">
    <property type="entry name" value="RING ZINC FINGER PROTEIN"/>
    <property type="match status" value="1"/>
</dbReference>
<evidence type="ECO:0000256" key="9">
    <source>
        <dbReference type="ARBA" id="ARBA00023136"/>
    </source>
</evidence>
<proteinExistence type="predicted"/>
<name>A0A8S1LJR4_PARPR</name>
<dbReference type="GO" id="GO:0043161">
    <property type="term" value="P:proteasome-mediated ubiquitin-dependent protein catabolic process"/>
    <property type="evidence" value="ECO:0007669"/>
    <property type="project" value="TreeGrafter"/>
</dbReference>
<dbReference type="PANTHER" id="PTHR22763:SF162">
    <property type="entry name" value="TRANSMEMBRANE E3 UBIQUITIN-PROTEIN LIGASE 1"/>
    <property type="match status" value="1"/>
</dbReference>
<keyword evidence="5" id="KW-0479">Metal-binding</keyword>
<evidence type="ECO:0000256" key="3">
    <source>
        <dbReference type="ARBA" id="ARBA00022679"/>
    </source>
</evidence>
<evidence type="ECO:0000256" key="6">
    <source>
        <dbReference type="ARBA" id="ARBA00022771"/>
    </source>
</evidence>
<gene>
    <name evidence="13" type="ORF">PPRIM_AZ9-3.1.T0370299</name>
</gene>
<evidence type="ECO:0000313" key="14">
    <source>
        <dbReference type="Proteomes" id="UP000688137"/>
    </source>
</evidence>
<evidence type="ECO:0000256" key="11">
    <source>
        <dbReference type="SAM" id="Phobius"/>
    </source>
</evidence>
<evidence type="ECO:0000259" key="12">
    <source>
        <dbReference type="PROSITE" id="PS50089"/>
    </source>
</evidence>
<dbReference type="Proteomes" id="UP000688137">
    <property type="component" value="Unassembled WGS sequence"/>
</dbReference>
<dbReference type="InterPro" id="IPR001841">
    <property type="entry name" value="Znf_RING"/>
</dbReference>
<organism evidence="13 14">
    <name type="scientific">Paramecium primaurelia</name>
    <dbReference type="NCBI Taxonomy" id="5886"/>
    <lineage>
        <taxon>Eukaryota</taxon>
        <taxon>Sar</taxon>
        <taxon>Alveolata</taxon>
        <taxon>Ciliophora</taxon>
        <taxon>Intramacronucleata</taxon>
        <taxon>Oligohymenophorea</taxon>
        <taxon>Peniculida</taxon>
        <taxon>Parameciidae</taxon>
        <taxon>Paramecium</taxon>
    </lineage>
</organism>
<dbReference type="InterPro" id="IPR050731">
    <property type="entry name" value="HRD1_E3_ubiq-ligases"/>
</dbReference>
<dbReference type="GO" id="GO:0008270">
    <property type="term" value="F:zinc ion binding"/>
    <property type="evidence" value="ECO:0007669"/>
    <property type="project" value="UniProtKB-KW"/>
</dbReference>
<feature type="transmembrane region" description="Helical" evidence="11">
    <location>
        <begin position="41"/>
        <end position="60"/>
    </location>
</feature>
<evidence type="ECO:0000256" key="7">
    <source>
        <dbReference type="ARBA" id="ARBA00022833"/>
    </source>
</evidence>
<reference evidence="13" key="1">
    <citation type="submission" date="2021-01" db="EMBL/GenBank/DDBJ databases">
        <authorList>
            <consortium name="Genoscope - CEA"/>
            <person name="William W."/>
        </authorList>
    </citation>
    <scope>NUCLEOTIDE SEQUENCE</scope>
</reference>
<keyword evidence="14" id="KW-1185">Reference proteome</keyword>
<protein>
    <recommendedName>
        <fullName evidence="12">RING-type domain-containing protein</fullName>
    </recommendedName>
</protein>
<dbReference type="GO" id="GO:0061630">
    <property type="term" value="F:ubiquitin protein ligase activity"/>
    <property type="evidence" value="ECO:0007669"/>
    <property type="project" value="TreeGrafter"/>
</dbReference>
<dbReference type="Pfam" id="PF25563">
    <property type="entry name" value="TPR_SYVN1_N"/>
    <property type="match status" value="1"/>
</dbReference>
<keyword evidence="3" id="KW-0808">Transferase</keyword>
<dbReference type="AlphaFoldDB" id="A0A8S1LJR4"/>
<evidence type="ECO:0000256" key="2">
    <source>
        <dbReference type="ARBA" id="ARBA00004906"/>
    </source>
</evidence>
<dbReference type="InterPro" id="IPR057992">
    <property type="entry name" value="TPR_SYVN1_N"/>
</dbReference>
<feature type="transmembrane region" description="Helical" evidence="11">
    <location>
        <begin position="206"/>
        <end position="229"/>
    </location>
</feature>
<feature type="transmembrane region" description="Helical" evidence="11">
    <location>
        <begin position="103"/>
        <end position="119"/>
    </location>
</feature>
<dbReference type="GO" id="GO:0012505">
    <property type="term" value="C:endomembrane system"/>
    <property type="evidence" value="ECO:0007669"/>
    <property type="project" value="TreeGrafter"/>
</dbReference>
<comment type="caution">
    <text evidence="13">The sequence shown here is derived from an EMBL/GenBank/DDBJ whole genome shotgun (WGS) entry which is preliminary data.</text>
</comment>
<comment type="pathway">
    <text evidence="2">Protein modification; protein ubiquitination.</text>
</comment>
<dbReference type="EMBL" id="CAJJDM010000036">
    <property type="protein sequence ID" value="CAD8065493.1"/>
    <property type="molecule type" value="Genomic_DNA"/>
</dbReference>
<evidence type="ECO:0000256" key="8">
    <source>
        <dbReference type="ARBA" id="ARBA00022989"/>
    </source>
</evidence>
<keyword evidence="9 11" id="KW-0472">Membrane</keyword>
<sequence length="431" mass="50410">MLKFYCFFSIAITLGAIYNSFNVHKQVYPSVLYLSTNKINRTILVNFAIMIVSTLIMIFLKIMFGELKEIEKIAVIDKTKRKILEVAYLLFFFYQSLDWQFIFLMLWLIALSIIHWISIKRAGFLIAESQIKFSDNIKLLVTFIVLFYIDIKISLYFFYGTEEKFQNMLFGFEFMLLPIRIALPFIKYVINLFEIQTLSQFDSKQIIFSGLEVLSTILKLWVQIMLFQYVLNTQGFLLILFVDTFENAFAMFKKLKAFYNQVKLVRMIEKIQDVEKIESHDSTCLICLNELENGKQLSCGHIYHKSCLKTWISGNSNQFCPKCKQAIKLDDTTQVSLNDNQTQKLKKQILLQELREIKSNIQLLQILNQCRNIQNNVQNTQGIGSVQYSLPCEALQYSSGVTEIKRLQINYMNKIIRGIEKGIIENHLLPK</sequence>
<feature type="domain" description="RING-type" evidence="12">
    <location>
        <begin position="284"/>
        <end position="324"/>
    </location>
</feature>
<evidence type="ECO:0000256" key="4">
    <source>
        <dbReference type="ARBA" id="ARBA00022692"/>
    </source>
</evidence>
<dbReference type="OMA" id="MHERTSI"/>